<keyword evidence="6" id="KW-0560">Oxidoreductase</keyword>
<dbReference type="GO" id="GO:0016705">
    <property type="term" value="F:oxidoreductase activity, acting on paired donors, with incorporation or reduction of molecular oxygen"/>
    <property type="evidence" value="ECO:0007669"/>
    <property type="project" value="InterPro"/>
</dbReference>
<dbReference type="EMBL" id="LCUC01000183">
    <property type="protein sequence ID" value="KKY34819.1"/>
    <property type="molecule type" value="Genomic_DNA"/>
</dbReference>
<organism evidence="7 8">
    <name type="scientific">Diaporthe ampelina</name>
    <dbReference type="NCBI Taxonomy" id="1214573"/>
    <lineage>
        <taxon>Eukaryota</taxon>
        <taxon>Fungi</taxon>
        <taxon>Dikarya</taxon>
        <taxon>Ascomycota</taxon>
        <taxon>Pezizomycotina</taxon>
        <taxon>Sordariomycetes</taxon>
        <taxon>Sordariomycetidae</taxon>
        <taxon>Diaporthales</taxon>
        <taxon>Diaporthaceae</taxon>
        <taxon>Diaporthe</taxon>
    </lineage>
</organism>
<evidence type="ECO:0000256" key="4">
    <source>
        <dbReference type="ARBA" id="ARBA00023004"/>
    </source>
</evidence>
<evidence type="ECO:0000256" key="6">
    <source>
        <dbReference type="RuleBase" id="RU000461"/>
    </source>
</evidence>
<dbReference type="GO" id="GO:0005506">
    <property type="term" value="F:iron ion binding"/>
    <property type="evidence" value="ECO:0007669"/>
    <property type="project" value="InterPro"/>
</dbReference>
<dbReference type="InterPro" id="IPR001128">
    <property type="entry name" value="Cyt_P450"/>
</dbReference>
<name>A0A0G2FLA2_9PEZI</name>
<dbReference type="PRINTS" id="PR00385">
    <property type="entry name" value="P450"/>
</dbReference>
<dbReference type="Gene3D" id="1.10.630.10">
    <property type="entry name" value="Cytochrome P450"/>
    <property type="match status" value="1"/>
</dbReference>
<dbReference type="GO" id="GO:0032259">
    <property type="term" value="P:methylation"/>
    <property type="evidence" value="ECO:0007669"/>
    <property type="project" value="UniProtKB-KW"/>
</dbReference>
<feature type="binding site" description="axial binding residue" evidence="5">
    <location>
        <position position="426"/>
    </location>
    <ligand>
        <name>heme</name>
        <dbReference type="ChEBI" id="CHEBI:30413"/>
    </ligand>
    <ligandPart>
        <name>Fe</name>
        <dbReference type="ChEBI" id="CHEBI:18248"/>
    </ligandPart>
</feature>
<dbReference type="InterPro" id="IPR017972">
    <property type="entry name" value="Cyt_P450_CS"/>
</dbReference>
<sequence length="480" mass="54556">MIQIVRGDMEMTQRQLHAKCGPLLRIAPNEIACADPNAIKLVYRTQNALNKTDFYSVWNNQNFSKHKDAFTETNDKAHGERRRIVSHVYSLANILKSEEYIDKCSELMMLRLKERAEEDKPVIDLGHYLQMYAFDVIGELYLGKMFGFLQKNHDHGGWIHSLDLLMPFLCLCAVAPASARPLILASSLFVPGSFKALKAAEHIGISARSYVARRFDEGTRLGSRKRTDMLQQLYDVHLEKGDKLDFHMGDIEQEAYVGLSSSYLPASQHNVKWSTDKRGTALFAGSDTTAIAFRSLFYHLIKNPDVYKKLRGEVDRGFNSGQLKSPVKFSEAIKLDFLSACIKEALRVHSGVQLTMGRVVPTEGLELFGTFVPGGYWVGMNPAVVHFDKSIFGQDADEFRPDRWLGPDAAMMDRYMLAFGYGSRTCIGKNISLAELHKLTPEVLRGFELEMADKNSTWKTRNLWFCKQENVIVRMKKRNF</sequence>
<dbReference type="PANTHER" id="PTHR24305">
    <property type="entry name" value="CYTOCHROME P450"/>
    <property type="match status" value="1"/>
</dbReference>
<keyword evidence="7" id="KW-0808">Transferase</keyword>
<proteinExistence type="inferred from homology"/>
<dbReference type="InterPro" id="IPR050121">
    <property type="entry name" value="Cytochrome_P450_monoxygenase"/>
</dbReference>
<evidence type="ECO:0000256" key="2">
    <source>
        <dbReference type="ARBA" id="ARBA00022617"/>
    </source>
</evidence>
<keyword evidence="4 5" id="KW-0408">Iron</keyword>
<dbReference type="GO" id="GO:0008168">
    <property type="term" value="F:methyltransferase activity"/>
    <property type="evidence" value="ECO:0007669"/>
    <property type="project" value="UniProtKB-KW"/>
</dbReference>
<comment type="caution">
    <text evidence="7">The sequence shown here is derived from an EMBL/GenBank/DDBJ whole genome shotgun (WGS) entry which is preliminary data.</text>
</comment>
<evidence type="ECO:0000256" key="1">
    <source>
        <dbReference type="ARBA" id="ARBA00001971"/>
    </source>
</evidence>
<keyword evidence="3 5" id="KW-0479">Metal-binding</keyword>
<dbReference type="Pfam" id="PF00067">
    <property type="entry name" value="p450"/>
    <property type="match status" value="2"/>
</dbReference>
<evidence type="ECO:0000256" key="5">
    <source>
        <dbReference type="PIRSR" id="PIRSR602401-1"/>
    </source>
</evidence>
<dbReference type="SUPFAM" id="SSF48264">
    <property type="entry name" value="Cytochrome P450"/>
    <property type="match status" value="1"/>
</dbReference>
<dbReference type="PRINTS" id="PR00463">
    <property type="entry name" value="EP450I"/>
</dbReference>
<gene>
    <name evidence="7" type="ORF">UCDDA912_g05181</name>
</gene>
<dbReference type="PANTHER" id="PTHR24305:SF229">
    <property type="entry name" value="P450, PUTATIVE (EUROFUNG)-RELATED"/>
    <property type="match status" value="1"/>
</dbReference>
<dbReference type="PROSITE" id="PS00086">
    <property type="entry name" value="CYTOCHROME_P450"/>
    <property type="match status" value="1"/>
</dbReference>
<dbReference type="GO" id="GO:0004497">
    <property type="term" value="F:monooxygenase activity"/>
    <property type="evidence" value="ECO:0007669"/>
    <property type="project" value="UniProtKB-KW"/>
</dbReference>
<reference evidence="7 8" key="2">
    <citation type="submission" date="2015-05" db="EMBL/GenBank/DDBJ databases">
        <authorList>
            <person name="Morales-Cruz A."/>
            <person name="Amrine K.C."/>
            <person name="Cantu D."/>
        </authorList>
    </citation>
    <scope>NUCLEOTIDE SEQUENCE [LARGE SCALE GENOMIC DNA]</scope>
    <source>
        <strain evidence="7">DA912</strain>
    </source>
</reference>
<dbReference type="Proteomes" id="UP000034680">
    <property type="component" value="Unassembled WGS sequence"/>
</dbReference>
<evidence type="ECO:0000313" key="8">
    <source>
        <dbReference type="Proteomes" id="UP000034680"/>
    </source>
</evidence>
<evidence type="ECO:0000256" key="3">
    <source>
        <dbReference type="ARBA" id="ARBA00022723"/>
    </source>
</evidence>
<accession>A0A0G2FLA2</accession>
<dbReference type="GO" id="GO:0020037">
    <property type="term" value="F:heme binding"/>
    <property type="evidence" value="ECO:0007669"/>
    <property type="project" value="InterPro"/>
</dbReference>
<dbReference type="InterPro" id="IPR002401">
    <property type="entry name" value="Cyt_P450_E_grp-I"/>
</dbReference>
<keyword evidence="8" id="KW-1185">Reference proteome</keyword>
<evidence type="ECO:0000313" key="7">
    <source>
        <dbReference type="EMBL" id="KKY34819.1"/>
    </source>
</evidence>
<reference evidence="7 8" key="1">
    <citation type="submission" date="2015-05" db="EMBL/GenBank/DDBJ databases">
        <title>Distinctive expansion of gene families associated with plant cell wall degradation and secondary metabolism in the genomes of grapevine trunk pathogens.</title>
        <authorList>
            <person name="Lawrence D.P."/>
            <person name="Travadon R."/>
            <person name="Rolshausen P.E."/>
            <person name="Baumgartner K."/>
        </authorList>
    </citation>
    <scope>NUCLEOTIDE SEQUENCE [LARGE SCALE GENOMIC DNA]</scope>
    <source>
        <strain evidence="7">DA912</strain>
    </source>
</reference>
<dbReference type="CDD" id="cd11060">
    <property type="entry name" value="CYP57A1-like"/>
    <property type="match status" value="1"/>
</dbReference>
<keyword evidence="6" id="KW-0503">Monooxygenase</keyword>
<dbReference type="InterPro" id="IPR036396">
    <property type="entry name" value="Cyt_P450_sf"/>
</dbReference>
<keyword evidence="7" id="KW-0489">Methyltransferase</keyword>
<dbReference type="AlphaFoldDB" id="A0A0G2FLA2"/>
<protein>
    <submittedName>
        <fullName evidence="7">Putative pisatin demethylase</fullName>
    </submittedName>
</protein>
<dbReference type="STRING" id="1214573.A0A0G2FLA2"/>
<comment type="similarity">
    <text evidence="6">Belongs to the cytochrome P450 family.</text>
</comment>
<keyword evidence="2 5" id="KW-0349">Heme</keyword>
<dbReference type="OrthoDB" id="3934656at2759"/>
<comment type="cofactor">
    <cofactor evidence="1 5">
        <name>heme</name>
        <dbReference type="ChEBI" id="CHEBI:30413"/>
    </cofactor>
</comment>